<proteinExistence type="predicted"/>
<name>A0AAN8EZ85_TRICO</name>
<keyword evidence="1" id="KW-1133">Transmembrane helix</keyword>
<protein>
    <submittedName>
        <fullName evidence="2">Uncharacterized protein</fullName>
    </submittedName>
</protein>
<dbReference type="AlphaFoldDB" id="A0AAN8EZ85"/>
<gene>
    <name evidence="2" type="ORF">GCK32_012541</name>
</gene>
<dbReference type="Proteomes" id="UP001331761">
    <property type="component" value="Unassembled WGS sequence"/>
</dbReference>
<organism evidence="2 3">
    <name type="scientific">Trichostrongylus colubriformis</name>
    <name type="common">Black scour worm</name>
    <dbReference type="NCBI Taxonomy" id="6319"/>
    <lineage>
        <taxon>Eukaryota</taxon>
        <taxon>Metazoa</taxon>
        <taxon>Ecdysozoa</taxon>
        <taxon>Nematoda</taxon>
        <taxon>Chromadorea</taxon>
        <taxon>Rhabditida</taxon>
        <taxon>Rhabditina</taxon>
        <taxon>Rhabditomorpha</taxon>
        <taxon>Strongyloidea</taxon>
        <taxon>Trichostrongylidae</taxon>
        <taxon>Trichostrongylus</taxon>
    </lineage>
</organism>
<evidence type="ECO:0000313" key="2">
    <source>
        <dbReference type="EMBL" id="KAK5964692.1"/>
    </source>
</evidence>
<feature type="transmembrane region" description="Helical" evidence="1">
    <location>
        <begin position="35"/>
        <end position="56"/>
    </location>
</feature>
<keyword evidence="1" id="KW-0812">Transmembrane</keyword>
<comment type="caution">
    <text evidence="2">The sequence shown here is derived from an EMBL/GenBank/DDBJ whole genome shotgun (WGS) entry which is preliminary data.</text>
</comment>
<keyword evidence="3" id="KW-1185">Reference proteome</keyword>
<sequence length="87" mass="10024">MTHIGVTDALQLIIHMYSAVLVMADIQLDYTVQKIVGALLTALWFSMLIFTMFLTFNRLSTILLGKWFPVLTSTNLNYVSYFWKLCL</sequence>
<accession>A0AAN8EZ85</accession>
<evidence type="ECO:0000313" key="3">
    <source>
        <dbReference type="Proteomes" id="UP001331761"/>
    </source>
</evidence>
<keyword evidence="1" id="KW-0472">Membrane</keyword>
<evidence type="ECO:0000256" key="1">
    <source>
        <dbReference type="SAM" id="Phobius"/>
    </source>
</evidence>
<reference evidence="2 3" key="1">
    <citation type="submission" date="2019-10" db="EMBL/GenBank/DDBJ databases">
        <title>Assembly and Annotation for the nematode Trichostrongylus colubriformis.</title>
        <authorList>
            <person name="Martin J."/>
        </authorList>
    </citation>
    <scope>NUCLEOTIDE SEQUENCE [LARGE SCALE GENOMIC DNA]</scope>
    <source>
        <strain evidence="2">G859</strain>
        <tissue evidence="2">Whole worm</tissue>
    </source>
</reference>
<dbReference type="EMBL" id="WIXE01025467">
    <property type="protein sequence ID" value="KAK5964692.1"/>
    <property type="molecule type" value="Genomic_DNA"/>
</dbReference>